<name>A0A1F8H6W8_9BACT</name>
<protein>
    <recommendedName>
        <fullName evidence="3">NlpC/P60 domain-containing protein</fullName>
    </recommendedName>
</protein>
<evidence type="ECO:0008006" key="3">
    <source>
        <dbReference type="Google" id="ProtNLM"/>
    </source>
</evidence>
<proteinExistence type="predicted"/>
<comment type="caution">
    <text evidence="1">The sequence shown here is derived from an EMBL/GenBank/DDBJ whole genome shotgun (WGS) entry which is preliminary data.</text>
</comment>
<sequence length="154" mass="17228">MALKLLKKKSLLAIVENSVKGGDNYLFRNFYAINNGQEVDILEDGKNSCAAFVSWILIALELIKMPHATVEGTVRDLLQSGWHEINELKPGAVLLWEKAVGKYDGLLHSHIGFYVGDNEAVSNGSQGEGVPWKHHITYGGTRKIEKIYWHPELN</sequence>
<reference evidence="1 2" key="1">
    <citation type="journal article" date="2016" name="Nat. Commun.">
        <title>Thousands of microbial genomes shed light on interconnected biogeochemical processes in an aquifer system.</title>
        <authorList>
            <person name="Anantharaman K."/>
            <person name="Brown C.T."/>
            <person name="Hug L.A."/>
            <person name="Sharon I."/>
            <person name="Castelle C.J."/>
            <person name="Probst A.J."/>
            <person name="Thomas B.C."/>
            <person name="Singh A."/>
            <person name="Wilkins M.J."/>
            <person name="Karaoz U."/>
            <person name="Brodie E.L."/>
            <person name="Williams K.H."/>
            <person name="Hubbard S.S."/>
            <person name="Banfield J.F."/>
        </authorList>
    </citation>
    <scope>NUCLEOTIDE SEQUENCE [LARGE SCALE GENOMIC DNA]</scope>
</reference>
<organism evidence="1 2">
    <name type="scientific">Candidatus Yanofskybacteria bacterium RIFCSPLOWO2_12_FULL_43_11b</name>
    <dbReference type="NCBI Taxonomy" id="1802710"/>
    <lineage>
        <taxon>Bacteria</taxon>
        <taxon>Candidatus Yanofskyibacteriota</taxon>
    </lineage>
</organism>
<dbReference type="Proteomes" id="UP000177745">
    <property type="component" value="Unassembled WGS sequence"/>
</dbReference>
<dbReference type="Gene3D" id="3.90.1720.10">
    <property type="entry name" value="endopeptidase domain like (from Nostoc punctiforme)"/>
    <property type="match status" value="1"/>
</dbReference>
<gene>
    <name evidence="1" type="ORF">A3G51_03230</name>
</gene>
<evidence type="ECO:0000313" key="1">
    <source>
        <dbReference type="EMBL" id="OGN33343.1"/>
    </source>
</evidence>
<dbReference type="AlphaFoldDB" id="A0A1F8H6W8"/>
<dbReference type="EMBL" id="MGKY01000019">
    <property type="protein sequence ID" value="OGN33343.1"/>
    <property type="molecule type" value="Genomic_DNA"/>
</dbReference>
<evidence type="ECO:0000313" key="2">
    <source>
        <dbReference type="Proteomes" id="UP000177745"/>
    </source>
</evidence>
<accession>A0A1F8H6W8</accession>